<dbReference type="PROSITE" id="PS00392">
    <property type="entry name" value="DDC_GAD_HDC_YDC"/>
    <property type="match status" value="1"/>
</dbReference>
<evidence type="ECO:0000256" key="2">
    <source>
        <dbReference type="ARBA" id="ARBA00009533"/>
    </source>
</evidence>
<dbReference type="OrthoDB" id="9803665at2"/>
<dbReference type="Gene3D" id="1.20.1340.10">
    <property type="entry name" value="dopa decarboxylase, N-terminal domain"/>
    <property type="match status" value="1"/>
</dbReference>
<comment type="similarity">
    <text evidence="2 7">Belongs to the group II decarboxylase family.</text>
</comment>
<dbReference type="Gene3D" id="3.90.1150.10">
    <property type="entry name" value="Aspartate Aminotransferase, domain 1"/>
    <property type="match status" value="1"/>
</dbReference>
<dbReference type="Gene3D" id="3.40.640.10">
    <property type="entry name" value="Type I PLP-dependent aspartate aminotransferase-like (Major domain)"/>
    <property type="match status" value="1"/>
</dbReference>
<evidence type="ECO:0000313" key="8">
    <source>
        <dbReference type="EMBL" id="GEN07212.1"/>
    </source>
</evidence>
<organism evidence="8 11">
    <name type="scientific">Myxococcus fulvus</name>
    <dbReference type="NCBI Taxonomy" id="33"/>
    <lineage>
        <taxon>Bacteria</taxon>
        <taxon>Pseudomonadati</taxon>
        <taxon>Myxococcota</taxon>
        <taxon>Myxococcia</taxon>
        <taxon>Myxococcales</taxon>
        <taxon>Cystobacterineae</taxon>
        <taxon>Myxococcaceae</taxon>
        <taxon>Myxococcus</taxon>
    </lineage>
</organism>
<keyword evidence="4 6" id="KW-0663">Pyridoxal phosphate</keyword>
<dbReference type="InterPro" id="IPR021115">
    <property type="entry name" value="Pyridoxal-P_BS"/>
</dbReference>
<dbReference type="InterPro" id="IPR002129">
    <property type="entry name" value="PyrdxlP-dep_de-COase"/>
</dbReference>
<dbReference type="GO" id="GO:0030170">
    <property type="term" value="F:pyridoxal phosphate binding"/>
    <property type="evidence" value="ECO:0007669"/>
    <property type="project" value="InterPro"/>
</dbReference>
<evidence type="ECO:0000256" key="7">
    <source>
        <dbReference type="RuleBase" id="RU000382"/>
    </source>
</evidence>
<evidence type="ECO:0000313" key="10">
    <source>
        <dbReference type="Proteomes" id="UP000183760"/>
    </source>
</evidence>
<keyword evidence="5 7" id="KW-0456">Lyase</keyword>
<dbReference type="GO" id="GO:0019752">
    <property type="term" value="P:carboxylic acid metabolic process"/>
    <property type="evidence" value="ECO:0007669"/>
    <property type="project" value="InterPro"/>
</dbReference>
<dbReference type="CDD" id="cd06450">
    <property type="entry name" value="DOPA_deC_like"/>
    <property type="match status" value="1"/>
</dbReference>
<dbReference type="InterPro" id="IPR010977">
    <property type="entry name" value="Aromatic_deC"/>
</dbReference>
<dbReference type="STRING" id="1334629.MFUL124B02_37290"/>
<dbReference type="Proteomes" id="UP000183760">
    <property type="component" value="Unassembled WGS sequence"/>
</dbReference>
<dbReference type="PANTHER" id="PTHR11999">
    <property type="entry name" value="GROUP II PYRIDOXAL-5-PHOSPHATE DECARBOXYLASE"/>
    <property type="match status" value="1"/>
</dbReference>
<evidence type="ECO:0000256" key="1">
    <source>
        <dbReference type="ARBA" id="ARBA00001933"/>
    </source>
</evidence>
<dbReference type="PRINTS" id="PR00800">
    <property type="entry name" value="YHDCRBOXLASE"/>
</dbReference>
<dbReference type="RefSeq" id="WP_074953309.1">
    <property type="nucleotide sequence ID" value="NZ_BJXR01000023.1"/>
</dbReference>
<dbReference type="Pfam" id="PF00282">
    <property type="entry name" value="Pyridoxal_deC"/>
    <property type="match status" value="1"/>
</dbReference>
<evidence type="ECO:0000256" key="6">
    <source>
        <dbReference type="PIRSR" id="PIRSR602129-50"/>
    </source>
</evidence>
<reference evidence="9 10" key="1">
    <citation type="submission" date="2016-10" db="EMBL/GenBank/DDBJ databases">
        <authorList>
            <person name="Varghese N."/>
            <person name="Submissions S."/>
        </authorList>
    </citation>
    <scope>NUCLEOTIDE SEQUENCE [LARGE SCALE GENOMIC DNA]</scope>
    <source>
        <strain evidence="9 10">DSM 16525</strain>
    </source>
</reference>
<dbReference type="EMBL" id="BJXR01000023">
    <property type="protein sequence ID" value="GEN07212.1"/>
    <property type="molecule type" value="Genomic_DNA"/>
</dbReference>
<gene>
    <name evidence="8" type="ORF">MFU01_22490</name>
    <name evidence="9" type="ORF">SAMN05443572_104163</name>
</gene>
<reference evidence="8 11" key="2">
    <citation type="submission" date="2019-07" db="EMBL/GenBank/DDBJ databases">
        <title>Whole genome shotgun sequence of Myxococcus fulvus NBRC 100333.</title>
        <authorList>
            <person name="Hosoyama A."/>
            <person name="Uohara A."/>
            <person name="Ohji S."/>
            <person name="Ichikawa N."/>
        </authorList>
    </citation>
    <scope>NUCLEOTIDE SEQUENCE [LARGE SCALE GENOMIC DNA]</scope>
    <source>
        <strain evidence="8 11">NBRC 100333</strain>
    </source>
</reference>
<dbReference type="Proteomes" id="UP000321514">
    <property type="component" value="Unassembled WGS sequence"/>
</dbReference>
<feature type="modified residue" description="N6-(pyridoxal phosphate)lysine" evidence="6">
    <location>
        <position position="324"/>
    </location>
</feature>
<dbReference type="AlphaFoldDB" id="A0A511T0N7"/>
<dbReference type="PANTHER" id="PTHR11999:SF70">
    <property type="entry name" value="MIP05841P"/>
    <property type="match status" value="1"/>
</dbReference>
<name>A0A511T0N7_MYXFU</name>
<dbReference type="GO" id="GO:0006520">
    <property type="term" value="P:amino acid metabolic process"/>
    <property type="evidence" value="ECO:0007669"/>
    <property type="project" value="InterPro"/>
</dbReference>
<dbReference type="InterPro" id="IPR015424">
    <property type="entry name" value="PyrdxlP-dep_Trfase"/>
</dbReference>
<accession>A0A511T0N7</accession>
<dbReference type="SUPFAM" id="SSF53383">
    <property type="entry name" value="PLP-dependent transferases"/>
    <property type="match status" value="1"/>
</dbReference>
<evidence type="ECO:0000256" key="5">
    <source>
        <dbReference type="ARBA" id="ARBA00023239"/>
    </source>
</evidence>
<comment type="cofactor">
    <cofactor evidence="1 6 7">
        <name>pyridoxal 5'-phosphate</name>
        <dbReference type="ChEBI" id="CHEBI:597326"/>
    </cofactor>
</comment>
<keyword evidence="3" id="KW-0210">Decarboxylase</keyword>
<proteinExistence type="inferred from homology"/>
<protein>
    <submittedName>
        <fullName evidence="8">Aromatic-L-amino-acid decarboxylase</fullName>
    </submittedName>
</protein>
<dbReference type="GO" id="GO:0016831">
    <property type="term" value="F:carboxy-lyase activity"/>
    <property type="evidence" value="ECO:0007669"/>
    <property type="project" value="UniProtKB-KW"/>
</dbReference>
<evidence type="ECO:0000256" key="3">
    <source>
        <dbReference type="ARBA" id="ARBA00022793"/>
    </source>
</evidence>
<dbReference type="InterPro" id="IPR015422">
    <property type="entry name" value="PyrdxlP-dep_Trfase_small"/>
</dbReference>
<evidence type="ECO:0000313" key="11">
    <source>
        <dbReference type="Proteomes" id="UP000321514"/>
    </source>
</evidence>
<keyword evidence="10" id="KW-1185">Reference proteome</keyword>
<dbReference type="EMBL" id="FOIB01000004">
    <property type="protein sequence ID" value="SET97721.1"/>
    <property type="molecule type" value="Genomic_DNA"/>
</dbReference>
<dbReference type="GO" id="GO:0005737">
    <property type="term" value="C:cytoplasm"/>
    <property type="evidence" value="ECO:0007669"/>
    <property type="project" value="TreeGrafter"/>
</dbReference>
<evidence type="ECO:0000313" key="9">
    <source>
        <dbReference type="EMBL" id="SET97721.1"/>
    </source>
</evidence>
<comment type="caution">
    <text evidence="8">The sequence shown here is derived from an EMBL/GenBank/DDBJ whole genome shotgun (WGS) entry which is preliminary data.</text>
</comment>
<evidence type="ECO:0000256" key="4">
    <source>
        <dbReference type="ARBA" id="ARBA00022898"/>
    </source>
</evidence>
<dbReference type="InterPro" id="IPR015421">
    <property type="entry name" value="PyrdxlP-dep_Trfase_major"/>
</dbReference>
<sequence>MRDESNRGDGGVPHLSPEEFRELGHRLVDWVADYQQRLESFPVRSQVAPGEVASKLPLRPPEEGLDGVKGWDAVLKDLEDVILPGVTHWQSPSFFAYFPANASGPAVLGELLSAGLGVQGMLWSTSPAATELETRVVDWLVDLLGLPEDFRSTSARGGGVIQGTASEATLVAMVAARERVRRGGAPADSEWVAYASTQAHSSVLKAAMLCGVAHGAEDTTHVRLIETNDRYGMRPELLERAILQDLEAGRVPFFVCATVGSTSSGAVDPVRAIGEVMARTPVRSTGGWLHIDAAWAGSALVCPEHRDLLDSMNRVDSFAFNPHKWLLTNFDCNAFFTRDRQALLDALSVTPEYLRNAASASGAVIDYRDWQVPLGRRFRALKLWFVLRHYGAKGLRAHIREHVRLAKCFESWVKEDARFELAVPRSLSLVCFRLKPLPGESAKDTDARNRELLERVNASGKVFLTHTVLPSVEEAPARYILRMAIGAATTEERHVRAAWELLVASVR</sequence>